<organism evidence="2 3">
    <name type="scientific">Stichopus japonicus</name>
    <name type="common">Sea cucumber</name>
    <dbReference type="NCBI Taxonomy" id="307972"/>
    <lineage>
        <taxon>Eukaryota</taxon>
        <taxon>Metazoa</taxon>
        <taxon>Echinodermata</taxon>
        <taxon>Eleutherozoa</taxon>
        <taxon>Echinozoa</taxon>
        <taxon>Holothuroidea</taxon>
        <taxon>Aspidochirotacea</taxon>
        <taxon>Aspidochirotida</taxon>
        <taxon>Stichopodidae</taxon>
        <taxon>Apostichopus</taxon>
    </lineage>
</organism>
<dbReference type="SMART" id="SM00397">
    <property type="entry name" value="t_SNARE"/>
    <property type="match status" value="1"/>
</dbReference>
<dbReference type="Pfam" id="PF05739">
    <property type="entry name" value="SNARE"/>
    <property type="match status" value="1"/>
</dbReference>
<protein>
    <recommendedName>
        <fullName evidence="1">t-SNARE coiled-coil homology domain-containing protein</fullName>
    </recommendedName>
</protein>
<keyword evidence="3" id="KW-1185">Reference proteome</keyword>
<dbReference type="AlphaFoldDB" id="A0A2G8KAM3"/>
<feature type="domain" description="T-SNARE coiled-coil homology" evidence="1">
    <location>
        <begin position="12"/>
        <end position="74"/>
    </location>
</feature>
<dbReference type="EMBL" id="MRZV01000738">
    <property type="protein sequence ID" value="PIK45042.1"/>
    <property type="molecule type" value="Genomic_DNA"/>
</dbReference>
<accession>A0A2G8KAM3</accession>
<comment type="caution">
    <text evidence="2">The sequence shown here is derived from an EMBL/GenBank/DDBJ whole genome shotgun (WGS) entry which is preliminary data.</text>
</comment>
<gene>
    <name evidence="2" type="ORF">BSL78_18098</name>
</gene>
<name>A0A2G8KAM3_STIJA</name>
<dbReference type="Gene3D" id="1.20.5.110">
    <property type="match status" value="1"/>
</dbReference>
<dbReference type="Proteomes" id="UP000230750">
    <property type="component" value="Unassembled WGS sequence"/>
</dbReference>
<reference evidence="2 3" key="1">
    <citation type="journal article" date="2017" name="PLoS Biol.">
        <title>The sea cucumber genome provides insights into morphological evolution and visceral regeneration.</title>
        <authorList>
            <person name="Zhang X."/>
            <person name="Sun L."/>
            <person name="Yuan J."/>
            <person name="Sun Y."/>
            <person name="Gao Y."/>
            <person name="Zhang L."/>
            <person name="Li S."/>
            <person name="Dai H."/>
            <person name="Hamel J.F."/>
            <person name="Liu C."/>
            <person name="Yu Y."/>
            <person name="Liu S."/>
            <person name="Lin W."/>
            <person name="Guo K."/>
            <person name="Jin S."/>
            <person name="Xu P."/>
            <person name="Storey K.B."/>
            <person name="Huan P."/>
            <person name="Zhang T."/>
            <person name="Zhou Y."/>
            <person name="Zhang J."/>
            <person name="Lin C."/>
            <person name="Li X."/>
            <person name="Xing L."/>
            <person name="Huo D."/>
            <person name="Sun M."/>
            <person name="Wang L."/>
            <person name="Mercier A."/>
            <person name="Li F."/>
            <person name="Yang H."/>
            <person name="Xiang J."/>
        </authorList>
    </citation>
    <scope>NUCLEOTIDE SEQUENCE [LARGE SCALE GENOMIC DNA]</scope>
    <source>
        <strain evidence="2">Shaxun</strain>
        <tissue evidence="2">Muscle</tissue>
    </source>
</reference>
<dbReference type="InterPro" id="IPR000727">
    <property type="entry name" value="T_SNARE_dom"/>
</dbReference>
<dbReference type="SUPFAM" id="SSF58038">
    <property type="entry name" value="SNARE fusion complex"/>
    <property type="match status" value="1"/>
</dbReference>
<dbReference type="PROSITE" id="PS50192">
    <property type="entry name" value="T_SNARE"/>
    <property type="match status" value="1"/>
</dbReference>
<sequence>MEQTLKQQEEEVEILIEQECQLNKLRSNLEDVNTISIGLAEIIRNQSSGIDNIEATVENACSDVGQANDHLREAVRHKASPNIFSSDWNGLYLDFVCQLHLHVNLSEVISGNCTYRTGDLSVYEENANVTA</sequence>
<evidence type="ECO:0000313" key="2">
    <source>
        <dbReference type="EMBL" id="PIK45042.1"/>
    </source>
</evidence>
<evidence type="ECO:0000259" key="1">
    <source>
        <dbReference type="PROSITE" id="PS50192"/>
    </source>
</evidence>
<proteinExistence type="predicted"/>
<evidence type="ECO:0000313" key="3">
    <source>
        <dbReference type="Proteomes" id="UP000230750"/>
    </source>
</evidence>